<dbReference type="InterPro" id="IPR044851">
    <property type="entry name" value="Wax_synthase"/>
</dbReference>
<gene>
    <name evidence="10" type="ORF">PG993_002988</name>
</gene>
<keyword evidence="6 8" id="KW-0472">Membrane</keyword>
<evidence type="ECO:0000256" key="7">
    <source>
        <dbReference type="SAM" id="MobiDB-lite"/>
    </source>
</evidence>
<evidence type="ECO:0000256" key="4">
    <source>
        <dbReference type="ARBA" id="ARBA00022692"/>
    </source>
</evidence>
<keyword evidence="4 8" id="KW-0812">Transmembrane</keyword>
<dbReference type="InterPro" id="IPR032805">
    <property type="entry name" value="Wax_synthase_dom"/>
</dbReference>
<reference evidence="10 11" key="1">
    <citation type="submission" date="2023-01" db="EMBL/GenBank/DDBJ databases">
        <title>Analysis of 21 Apiospora genomes using comparative genomics revels a genus with tremendous synthesis potential of carbohydrate active enzymes and secondary metabolites.</title>
        <authorList>
            <person name="Sorensen T."/>
        </authorList>
    </citation>
    <scope>NUCLEOTIDE SEQUENCE [LARGE SCALE GENOMIC DNA]</scope>
    <source>
        <strain evidence="10 11">CBS 33761</strain>
    </source>
</reference>
<comment type="subcellular location">
    <subcellularLocation>
        <location evidence="1">Membrane</location>
        <topology evidence="1">Multi-pass membrane protein</topology>
    </subcellularLocation>
</comment>
<evidence type="ECO:0000313" key="10">
    <source>
        <dbReference type="EMBL" id="KAK8051603.1"/>
    </source>
</evidence>
<evidence type="ECO:0000256" key="6">
    <source>
        <dbReference type="ARBA" id="ARBA00023136"/>
    </source>
</evidence>
<evidence type="ECO:0000256" key="3">
    <source>
        <dbReference type="ARBA" id="ARBA00022679"/>
    </source>
</evidence>
<evidence type="ECO:0000313" key="11">
    <source>
        <dbReference type="Proteomes" id="UP001444661"/>
    </source>
</evidence>
<organism evidence="10 11">
    <name type="scientific">Apiospora rasikravindrae</name>
    <dbReference type="NCBI Taxonomy" id="990691"/>
    <lineage>
        <taxon>Eukaryota</taxon>
        <taxon>Fungi</taxon>
        <taxon>Dikarya</taxon>
        <taxon>Ascomycota</taxon>
        <taxon>Pezizomycotina</taxon>
        <taxon>Sordariomycetes</taxon>
        <taxon>Xylariomycetidae</taxon>
        <taxon>Amphisphaeriales</taxon>
        <taxon>Apiosporaceae</taxon>
        <taxon>Apiospora</taxon>
    </lineage>
</organism>
<dbReference type="PANTHER" id="PTHR31595">
    <property type="entry name" value="LONG-CHAIN-ALCOHOL O-FATTY-ACYLTRANSFERASE 3-RELATED"/>
    <property type="match status" value="1"/>
</dbReference>
<keyword evidence="5 8" id="KW-1133">Transmembrane helix</keyword>
<dbReference type="PANTHER" id="PTHR31595:SF67">
    <property type="entry name" value="WAX SYNTHASE DOMAIN-CONTAINING PROTEIN"/>
    <property type="match status" value="1"/>
</dbReference>
<dbReference type="Pfam" id="PF13813">
    <property type="entry name" value="MBOAT_2"/>
    <property type="match status" value="1"/>
</dbReference>
<feature type="transmembrane region" description="Helical" evidence="8">
    <location>
        <begin position="45"/>
        <end position="62"/>
    </location>
</feature>
<keyword evidence="3" id="KW-0808">Transferase</keyword>
<proteinExistence type="inferred from homology"/>
<feature type="transmembrane region" description="Helical" evidence="8">
    <location>
        <begin position="12"/>
        <end position="33"/>
    </location>
</feature>
<feature type="region of interest" description="Disordered" evidence="7">
    <location>
        <begin position="103"/>
        <end position="136"/>
    </location>
</feature>
<comment type="caution">
    <text evidence="10">The sequence shown here is derived from an EMBL/GenBank/DDBJ whole genome shotgun (WGS) entry which is preliminary data.</text>
</comment>
<sequence>MAFHDTANTIALMQTIVSAFLFVAVFTMCVLAAPRNSVAERYSGAFVLAGLTWIFQSSLLFWCRSKGWVSLLVTTAWTTYWHALEMLLVSKVCLADIQELAGKKKRRQPPGPSESEGGSESKDSRSKSGSGSGSPWQLAISTSALLCKWRRIGTKWQVPRLPRFSPDGSVPSKGAFLFRALLKITASYLMMSMFSVAPPPDPNLIAIERQPVFSRLNDISAADVVFRVLSTAVFFINVALMVTMWYYLVCVVSVVLGLAGPQDCPPFYGSLSNAYTLRGLWRYCVALDPNGIGSVRYADDNISRNIHQGLRKCVSGPADAFADSLRLPRGTFASRSIRLMLAFLISAVVHAPADMATGLSFADGGQLYFFSMQAIGVILEMTVQNIWSRTGLHFPRVLQKALGYMWVISWFCWITPNWSYPTMRNMDPVKDGIVVPAHVLAARFQ</sequence>
<dbReference type="EMBL" id="JAQQWK010000002">
    <property type="protein sequence ID" value="KAK8051603.1"/>
    <property type="molecule type" value="Genomic_DNA"/>
</dbReference>
<evidence type="ECO:0000256" key="2">
    <source>
        <dbReference type="ARBA" id="ARBA00007282"/>
    </source>
</evidence>
<feature type="transmembrane region" description="Helical" evidence="8">
    <location>
        <begin position="68"/>
        <end position="97"/>
    </location>
</feature>
<evidence type="ECO:0000256" key="5">
    <source>
        <dbReference type="ARBA" id="ARBA00022989"/>
    </source>
</evidence>
<accession>A0ABR1U0W4</accession>
<feature type="domain" description="Wax synthase" evidence="9">
    <location>
        <begin position="304"/>
        <end position="370"/>
    </location>
</feature>
<name>A0ABR1U0W4_9PEZI</name>
<dbReference type="Proteomes" id="UP001444661">
    <property type="component" value="Unassembled WGS sequence"/>
</dbReference>
<evidence type="ECO:0000259" key="9">
    <source>
        <dbReference type="Pfam" id="PF13813"/>
    </source>
</evidence>
<protein>
    <recommendedName>
        <fullName evidence="9">Wax synthase domain-containing protein</fullName>
    </recommendedName>
</protein>
<feature type="transmembrane region" description="Helical" evidence="8">
    <location>
        <begin position="234"/>
        <end position="259"/>
    </location>
</feature>
<evidence type="ECO:0000256" key="8">
    <source>
        <dbReference type="SAM" id="Phobius"/>
    </source>
</evidence>
<comment type="similarity">
    <text evidence="2">Belongs to the wax synthase family.</text>
</comment>
<evidence type="ECO:0000256" key="1">
    <source>
        <dbReference type="ARBA" id="ARBA00004141"/>
    </source>
</evidence>
<keyword evidence="11" id="KW-1185">Reference proteome</keyword>